<dbReference type="NCBIfam" id="NF038302">
    <property type="entry name" value="EPS_HpsE"/>
    <property type="match status" value="1"/>
</dbReference>
<comment type="caution">
    <text evidence="2">The sequence shown here is derived from an EMBL/GenBank/DDBJ whole genome shotgun (WGS) entry which is preliminary data.</text>
</comment>
<accession>A0A139X446</accession>
<dbReference type="OrthoDB" id="468448at2"/>
<dbReference type="RefSeq" id="WP_017747364.1">
    <property type="nucleotide sequence ID" value="NZ_KQ976354.1"/>
</dbReference>
<protein>
    <submittedName>
        <fullName evidence="2">Glycosyl transferase</fullName>
    </submittedName>
</protein>
<feature type="domain" description="Glycosyltransferase 2-like" evidence="1">
    <location>
        <begin position="8"/>
        <end position="146"/>
    </location>
</feature>
<evidence type="ECO:0000313" key="2">
    <source>
        <dbReference type="EMBL" id="KYC39423.1"/>
    </source>
</evidence>
<dbReference type="PANTHER" id="PTHR43685">
    <property type="entry name" value="GLYCOSYLTRANSFERASE"/>
    <property type="match status" value="1"/>
</dbReference>
<gene>
    <name evidence="2" type="ORF">WA1_32375</name>
</gene>
<dbReference type="Pfam" id="PF00535">
    <property type="entry name" value="Glycos_transf_2"/>
    <property type="match status" value="1"/>
</dbReference>
<dbReference type="GO" id="GO:0016740">
    <property type="term" value="F:transferase activity"/>
    <property type="evidence" value="ECO:0007669"/>
    <property type="project" value="UniProtKB-KW"/>
</dbReference>
<dbReference type="EMBL" id="ANNX02000035">
    <property type="protein sequence ID" value="KYC39423.1"/>
    <property type="molecule type" value="Genomic_DNA"/>
</dbReference>
<organism evidence="2 3">
    <name type="scientific">Scytonema hofmannii PCC 7110</name>
    <dbReference type="NCBI Taxonomy" id="128403"/>
    <lineage>
        <taxon>Bacteria</taxon>
        <taxon>Bacillati</taxon>
        <taxon>Cyanobacteriota</taxon>
        <taxon>Cyanophyceae</taxon>
        <taxon>Nostocales</taxon>
        <taxon>Scytonemataceae</taxon>
        <taxon>Scytonema</taxon>
    </lineage>
</organism>
<dbReference type="InterPro" id="IPR050834">
    <property type="entry name" value="Glycosyltransf_2"/>
</dbReference>
<dbReference type="STRING" id="128403.WA1_32375"/>
<dbReference type="Gene3D" id="3.90.550.10">
    <property type="entry name" value="Spore Coat Polysaccharide Biosynthesis Protein SpsA, Chain A"/>
    <property type="match status" value="1"/>
</dbReference>
<keyword evidence="2" id="KW-0808">Transferase</keyword>
<name>A0A139X446_9CYAN</name>
<dbReference type="InterPro" id="IPR001173">
    <property type="entry name" value="Glyco_trans_2-like"/>
</dbReference>
<dbReference type="Proteomes" id="UP000076925">
    <property type="component" value="Unassembled WGS sequence"/>
</dbReference>
<keyword evidence="3" id="KW-1185">Reference proteome</keyword>
<dbReference type="SUPFAM" id="SSF53448">
    <property type="entry name" value="Nucleotide-diphospho-sugar transferases"/>
    <property type="match status" value="1"/>
</dbReference>
<reference evidence="2 3" key="1">
    <citation type="journal article" date="2013" name="Genome Biol. Evol.">
        <title>Genomes of Stigonematalean cyanobacteria (subsection V) and the evolution of oxygenic photosynthesis from prokaryotes to plastids.</title>
        <authorList>
            <person name="Dagan T."/>
            <person name="Roettger M."/>
            <person name="Stucken K."/>
            <person name="Landan G."/>
            <person name="Koch R."/>
            <person name="Major P."/>
            <person name="Gould S.B."/>
            <person name="Goremykin V.V."/>
            <person name="Rippka R."/>
            <person name="Tandeau de Marsac N."/>
            <person name="Gugger M."/>
            <person name="Lockhart P.J."/>
            <person name="Allen J.F."/>
            <person name="Brune I."/>
            <person name="Maus I."/>
            <person name="Puhler A."/>
            <person name="Martin W.F."/>
        </authorList>
    </citation>
    <scope>NUCLEOTIDE SEQUENCE [LARGE SCALE GENOMIC DNA]</scope>
    <source>
        <strain evidence="2 3">PCC 7110</strain>
    </source>
</reference>
<evidence type="ECO:0000313" key="3">
    <source>
        <dbReference type="Proteomes" id="UP000076925"/>
    </source>
</evidence>
<dbReference type="PANTHER" id="PTHR43685:SF2">
    <property type="entry name" value="GLYCOSYLTRANSFERASE 2-LIKE DOMAIN-CONTAINING PROTEIN"/>
    <property type="match status" value="1"/>
</dbReference>
<dbReference type="InterPro" id="IPR029044">
    <property type="entry name" value="Nucleotide-diphossugar_trans"/>
</dbReference>
<dbReference type="CDD" id="cd00761">
    <property type="entry name" value="Glyco_tranf_GTA_type"/>
    <property type="match status" value="1"/>
</dbReference>
<proteinExistence type="predicted"/>
<evidence type="ECO:0000259" key="1">
    <source>
        <dbReference type="Pfam" id="PF00535"/>
    </source>
</evidence>
<sequence length="321" mass="37035">MNECIDFTVAIPTYNGGNRLSELLERLQNQLNTQHFSWEIIVVDNNSTDNTATVIKNIQEDGMYPYPLKYCFESKQGAAFARQRAVEEARGTLIGFLDDDNYPSLTWVAEAYAFGQAHPKAGAYGSQIHGEFEIKPPENFEKIACFLAIIERGIEPHRYEPHMMVLPPGAGLVVRKQVWCQTVPKRLVLNHKGKEALLASEDLEAVLHIQLGGWEIWYNPQMQIFHQIPAWRLQKEYLIRLFRCVGLSKHHLRMLRIQPWKRPLASLLYLINDFRKIMLHILKYRGTVQSDPIAACQMELLVSSLLSPFHLLKVRYLDHDV</sequence>
<dbReference type="AlphaFoldDB" id="A0A139X446"/>